<evidence type="ECO:0000313" key="2">
    <source>
        <dbReference type="EMBL" id="MDN4610334.1"/>
    </source>
</evidence>
<dbReference type="EMBL" id="JAROCG010000001">
    <property type="protein sequence ID" value="MDN4610334.1"/>
    <property type="molecule type" value="Genomic_DNA"/>
</dbReference>
<comment type="caution">
    <text evidence="2">The sequence shown here is derived from an EMBL/GenBank/DDBJ whole genome shotgun (WGS) entry which is preliminary data.</text>
</comment>
<evidence type="ECO:0000256" key="1">
    <source>
        <dbReference type="SAM" id="MobiDB-lite"/>
    </source>
</evidence>
<feature type="region of interest" description="Disordered" evidence="1">
    <location>
        <begin position="1"/>
        <end position="94"/>
    </location>
</feature>
<sequence>MTMVISRSRRIPHPDVVGSLPAPGLETRSGRSQVTRCRAARRVKTREAPSAKDGNSAEGRAHTGDGTIVGMRDHAIRTAEGQQERPSADSNAELASVQVAARKSAGIHDYPHTFGTAVIFEPLACKNLAIGAVRPAQQTHSFAKARL</sequence>
<feature type="compositionally biased region" description="Basic and acidic residues" evidence="1">
    <location>
        <begin position="71"/>
        <end position="87"/>
    </location>
</feature>
<proteinExistence type="predicted"/>
<reference evidence="2" key="1">
    <citation type="submission" date="2023-06" db="EMBL/GenBank/DDBJ databases">
        <title>MT1 and MT2 Draft Genomes of Novel Species.</title>
        <authorList>
            <person name="Venkateswaran K."/>
        </authorList>
    </citation>
    <scope>NUCLEOTIDE SEQUENCE</scope>
    <source>
        <strain evidence="2">IIF3SC-B10</strain>
    </source>
</reference>
<accession>A0ABT8K1T0</accession>
<dbReference type="RefSeq" id="WP_301225417.1">
    <property type="nucleotide sequence ID" value="NZ_JAROCG010000001.1"/>
</dbReference>
<name>A0ABT8K1T0_9MICC</name>
<dbReference type="Proteomes" id="UP001174209">
    <property type="component" value="Unassembled WGS sequence"/>
</dbReference>
<organism evidence="2 3">
    <name type="scientific">Arthrobacter burdickii</name>
    <dbReference type="NCBI Taxonomy" id="3035920"/>
    <lineage>
        <taxon>Bacteria</taxon>
        <taxon>Bacillati</taxon>
        <taxon>Actinomycetota</taxon>
        <taxon>Actinomycetes</taxon>
        <taxon>Micrococcales</taxon>
        <taxon>Micrococcaceae</taxon>
        <taxon>Arthrobacter</taxon>
    </lineage>
</organism>
<evidence type="ECO:0000313" key="3">
    <source>
        <dbReference type="Proteomes" id="UP001174209"/>
    </source>
</evidence>
<keyword evidence="3" id="KW-1185">Reference proteome</keyword>
<protein>
    <submittedName>
        <fullName evidence="2">Uncharacterized protein</fullName>
    </submittedName>
</protein>
<gene>
    <name evidence="2" type="ORF">P5G52_05580</name>
</gene>